<feature type="domain" description="MannoseP isomerase/GMP-like beta-helix" evidence="3">
    <location>
        <begin position="301"/>
        <end position="354"/>
    </location>
</feature>
<dbReference type="SUPFAM" id="SSF53448">
    <property type="entry name" value="Nucleotide-diphospho-sugar transferases"/>
    <property type="match status" value="1"/>
</dbReference>
<keyword evidence="4" id="KW-0548">Nucleotidyltransferase</keyword>
<keyword evidence="4" id="KW-0808">Transferase</keyword>
<dbReference type="InterPro" id="IPR011051">
    <property type="entry name" value="RmlC_Cupin_sf"/>
</dbReference>
<dbReference type="CDD" id="cd02509">
    <property type="entry name" value="GDP-M1P_Guanylyltransferase"/>
    <property type="match status" value="1"/>
</dbReference>
<dbReference type="PANTHER" id="PTHR46390:SF1">
    <property type="entry name" value="MANNOSE-1-PHOSPHATE GUANYLYLTRANSFERASE"/>
    <property type="match status" value="1"/>
</dbReference>
<evidence type="ECO:0000259" key="3">
    <source>
        <dbReference type="Pfam" id="PF22640"/>
    </source>
</evidence>
<dbReference type="Pfam" id="PF22640">
    <property type="entry name" value="ManC_GMP_beta-helix"/>
    <property type="match status" value="1"/>
</dbReference>
<keyword evidence="4" id="KW-0413">Isomerase</keyword>
<dbReference type="InterPro" id="IPR051161">
    <property type="entry name" value="Mannose-6P_isomerase_type2"/>
</dbReference>
<dbReference type="GO" id="GO:0004475">
    <property type="term" value="F:mannose-1-phosphate guanylyltransferase (GTP) activity"/>
    <property type="evidence" value="ECO:0007669"/>
    <property type="project" value="UniProtKB-EC"/>
</dbReference>
<dbReference type="OrthoDB" id="9806359at2"/>
<dbReference type="Pfam" id="PF00483">
    <property type="entry name" value="NTP_transferase"/>
    <property type="match status" value="1"/>
</dbReference>
<feature type="region of interest" description="Disordered" evidence="1">
    <location>
        <begin position="470"/>
        <end position="494"/>
    </location>
</feature>
<feature type="domain" description="Nucleotidyl transferase" evidence="2">
    <location>
        <begin position="11"/>
        <end position="290"/>
    </location>
</feature>
<dbReference type="AlphaFoldDB" id="A0A3N2R819"/>
<keyword evidence="5" id="KW-1185">Reference proteome</keyword>
<dbReference type="RefSeq" id="WP_123641154.1">
    <property type="nucleotide sequence ID" value="NZ_ML119082.1"/>
</dbReference>
<dbReference type="InterPro" id="IPR005835">
    <property type="entry name" value="NTP_transferase_dom"/>
</dbReference>
<proteinExistence type="predicted"/>
<reference evidence="4 5" key="1">
    <citation type="submission" date="2018-10" db="EMBL/GenBank/DDBJ databases">
        <title>Histidinibacterium lentulum gen. nov., sp. nov., a marine bacterium from the culture broth of Picochlorum sp. 122.</title>
        <authorList>
            <person name="Wang G."/>
        </authorList>
    </citation>
    <scope>NUCLEOTIDE SEQUENCE [LARGE SCALE GENOMIC DNA]</scope>
    <source>
        <strain evidence="4 5">B17</strain>
    </source>
</reference>
<dbReference type="Gene3D" id="3.90.550.10">
    <property type="entry name" value="Spore Coat Polysaccharide Biosynthesis Protein SpsA, Chain A"/>
    <property type="match status" value="1"/>
</dbReference>
<organism evidence="4 5">
    <name type="scientific">Histidinibacterium lentulum</name>
    <dbReference type="NCBI Taxonomy" id="2480588"/>
    <lineage>
        <taxon>Bacteria</taxon>
        <taxon>Pseudomonadati</taxon>
        <taxon>Pseudomonadota</taxon>
        <taxon>Alphaproteobacteria</taxon>
        <taxon>Rhodobacterales</taxon>
        <taxon>Paracoccaceae</taxon>
        <taxon>Histidinibacterium</taxon>
    </lineage>
</organism>
<evidence type="ECO:0000259" key="2">
    <source>
        <dbReference type="Pfam" id="PF00483"/>
    </source>
</evidence>
<dbReference type="Proteomes" id="UP000268016">
    <property type="component" value="Unassembled WGS sequence"/>
</dbReference>
<dbReference type="EMBL" id="RDRB01000002">
    <property type="protein sequence ID" value="ROU03619.1"/>
    <property type="molecule type" value="Genomic_DNA"/>
</dbReference>
<accession>A0A3N2R819</accession>
<dbReference type="InterPro" id="IPR054566">
    <property type="entry name" value="ManC/GMP-like_b-helix"/>
</dbReference>
<protein>
    <submittedName>
        <fullName evidence="4">Mannose-1-phosphate guanylyltransferase/mannose-6-phosphate isomerase</fullName>
        <ecNumber evidence="4">2.7.7.13</ecNumber>
    </submittedName>
</protein>
<evidence type="ECO:0000313" key="4">
    <source>
        <dbReference type="EMBL" id="ROU03619.1"/>
    </source>
</evidence>
<evidence type="ECO:0000313" key="5">
    <source>
        <dbReference type="Proteomes" id="UP000268016"/>
    </source>
</evidence>
<evidence type="ECO:0000256" key="1">
    <source>
        <dbReference type="SAM" id="MobiDB-lite"/>
    </source>
</evidence>
<dbReference type="InterPro" id="IPR029044">
    <property type="entry name" value="Nucleotide-diphossugar_trans"/>
</dbReference>
<gene>
    <name evidence="4" type="primary">cpsB</name>
    <name evidence="4" type="ORF">EAT49_04805</name>
</gene>
<dbReference type="GO" id="GO:0009298">
    <property type="term" value="P:GDP-mannose biosynthetic process"/>
    <property type="evidence" value="ECO:0007669"/>
    <property type="project" value="TreeGrafter"/>
</dbReference>
<dbReference type="EC" id="2.7.7.13" evidence="4"/>
<name>A0A3N2R819_9RHOB</name>
<comment type="caution">
    <text evidence="4">The sequence shown here is derived from an EMBL/GenBank/DDBJ whole genome shotgun (WGS) entry which is preliminary data.</text>
</comment>
<sequence>MRKTIMHSINPVILSGGMGSRLWPMSRVLQPKQFQPVNGVDGQSFLQATALRHRGAPFNEPVVVANARQVGLIASQLDEVGVSPTILGEPVGRNTGPAVLAAALRLLRDDPDALLLVLPSDHVIDGDLNDVVGRMRRGAEEGRIVTFGITPRYPETGFGYITRGEGIPGCPGLHAVSAFVEKPDLERAQALVDGGNAHWASGISLMRADVIVEEFRRLEPETFAAVEAALEDGTDGEAGSWLMDEAAFSKALDEPTERAVFERTQSIAVAPVDVAWNDVGAWSAVHSIGRKCEGGNVLGQEVMAIETRNSLVRGCGKLIAVIGMEDVIVVDTPDALLVTNHGNAQMVKDAVKRLKNDGRQEVDRHAAVEAAREQGAEPEPGPGTAADRTRRLEVAPGRFAEVTGTGEAGSVVTVAAGIALLKVQGEPTEARAGQIFFVRPGETARIGNIGSEALTLVSVDIADPDAQDRRLAPAQVKSADQTEPGPAAARRHVA</sequence>
<dbReference type="PANTHER" id="PTHR46390">
    <property type="entry name" value="MANNOSE-1-PHOSPHATE GUANYLYLTRANSFERASE"/>
    <property type="match status" value="1"/>
</dbReference>
<dbReference type="SUPFAM" id="SSF51182">
    <property type="entry name" value="RmlC-like cupins"/>
    <property type="match status" value="1"/>
</dbReference>
<feature type="region of interest" description="Disordered" evidence="1">
    <location>
        <begin position="369"/>
        <end position="389"/>
    </location>
</feature>
<dbReference type="InterPro" id="IPR049577">
    <property type="entry name" value="GMPP_N"/>
</dbReference>
<dbReference type="GO" id="GO:0016853">
    <property type="term" value="F:isomerase activity"/>
    <property type="evidence" value="ECO:0007669"/>
    <property type="project" value="UniProtKB-KW"/>
</dbReference>